<dbReference type="EMBL" id="KI913114">
    <property type="protein sequence ID" value="ETV88826.1"/>
    <property type="molecule type" value="Genomic_DNA"/>
</dbReference>
<proteinExistence type="predicted"/>
<dbReference type="VEuPathDB" id="FungiDB:H257_00315"/>
<sequence>MTPERRNLTDDEREAILREVLLRSNGSYITRLPKGFSQELADKYKCHVSTIRRVLAVAKQQGIGGGNMKVTVASKMKGRVGRKKAFTAEQVKAKLLQVPLAQRTTLRSISERTGISLGSLHRYLKLGLFRSHSNAIKPLLTDANKYGRMKHAVEFVGSTLELNDMLQFVHLDEKWFYITKVSRKYYLVPGEKEPKRECKSKQYITKVMFLCAVARPRYNHATDSWWDGKIGIWPFVEPVAAQRDSVNRKAGTLETKSITVTKDVYRTFLLDKVLPAIVAKWPRADHTIKLQHDNARAHVTPEDAKLKAALDTYKAVGWYMSLAPQPPNSPDTNVLDLGFFAAIQSLQHRKSARTIDELVGHVESAFVEYPLARLNHTFMTLQSCLVETLKLFGDNAYKVPHMSKEKEERKGMLPQNVSCPRDVFEAAKVRLDGVAYAKLDCVLAAELEEARCIDELAQALETIALDDDEPDDIISALCDAGIDPISVVEDDE</sequence>
<accession>W4HB86</accession>
<dbReference type="AlphaFoldDB" id="W4HB86"/>
<reference evidence="1" key="1">
    <citation type="submission" date="2013-12" db="EMBL/GenBank/DDBJ databases">
        <title>The Genome Sequence of Aphanomyces astaci APO3.</title>
        <authorList>
            <consortium name="The Broad Institute Genomics Platform"/>
            <person name="Russ C."/>
            <person name="Tyler B."/>
            <person name="van West P."/>
            <person name="Dieguez-Uribeondo J."/>
            <person name="Young S.K."/>
            <person name="Zeng Q."/>
            <person name="Gargeya S."/>
            <person name="Fitzgerald M."/>
            <person name="Abouelleil A."/>
            <person name="Alvarado L."/>
            <person name="Chapman S.B."/>
            <person name="Gainer-Dewar J."/>
            <person name="Goldberg J."/>
            <person name="Griggs A."/>
            <person name="Gujja S."/>
            <person name="Hansen M."/>
            <person name="Howarth C."/>
            <person name="Imamovic A."/>
            <person name="Ireland A."/>
            <person name="Larimer J."/>
            <person name="McCowan C."/>
            <person name="Murphy C."/>
            <person name="Pearson M."/>
            <person name="Poon T.W."/>
            <person name="Priest M."/>
            <person name="Roberts A."/>
            <person name="Saif S."/>
            <person name="Shea T."/>
            <person name="Sykes S."/>
            <person name="Wortman J."/>
            <person name="Nusbaum C."/>
            <person name="Birren B."/>
        </authorList>
    </citation>
    <scope>NUCLEOTIDE SEQUENCE [LARGE SCALE GENOMIC DNA]</scope>
    <source>
        <strain evidence="1">APO3</strain>
    </source>
</reference>
<dbReference type="OrthoDB" id="73883at2759"/>
<dbReference type="RefSeq" id="XP_009821226.1">
    <property type="nucleotide sequence ID" value="XM_009822924.1"/>
</dbReference>
<gene>
    <name evidence="1" type="ORF">H257_00315</name>
</gene>
<dbReference type="GeneID" id="20802311"/>
<dbReference type="GO" id="GO:0003676">
    <property type="term" value="F:nucleic acid binding"/>
    <property type="evidence" value="ECO:0007669"/>
    <property type="project" value="InterPro"/>
</dbReference>
<organism evidence="1">
    <name type="scientific">Aphanomyces astaci</name>
    <name type="common">Crayfish plague agent</name>
    <dbReference type="NCBI Taxonomy" id="112090"/>
    <lineage>
        <taxon>Eukaryota</taxon>
        <taxon>Sar</taxon>
        <taxon>Stramenopiles</taxon>
        <taxon>Oomycota</taxon>
        <taxon>Saprolegniomycetes</taxon>
        <taxon>Saprolegniales</taxon>
        <taxon>Verrucalvaceae</taxon>
        <taxon>Aphanomyces</taxon>
    </lineage>
</organism>
<evidence type="ECO:0008006" key="2">
    <source>
        <dbReference type="Google" id="ProtNLM"/>
    </source>
</evidence>
<dbReference type="PANTHER" id="PTHR47169">
    <property type="entry name" value="OS01G0541250 PROTEIN"/>
    <property type="match status" value="1"/>
</dbReference>
<protein>
    <recommendedName>
        <fullName evidence="2">Tc1-like transposase DDE domain-containing protein</fullName>
    </recommendedName>
</protein>
<evidence type="ECO:0000313" key="1">
    <source>
        <dbReference type="EMBL" id="ETV88826.1"/>
    </source>
</evidence>
<dbReference type="InterPro" id="IPR036397">
    <property type="entry name" value="RNaseH_sf"/>
</dbReference>
<name>W4HB86_APHAT</name>
<dbReference type="Gene3D" id="3.30.420.10">
    <property type="entry name" value="Ribonuclease H-like superfamily/Ribonuclease H"/>
    <property type="match status" value="1"/>
</dbReference>
<dbReference type="PANTHER" id="PTHR47169:SF2">
    <property type="entry name" value="OS01G0541250 PROTEIN"/>
    <property type="match status" value="1"/>
</dbReference>